<keyword evidence="1" id="KW-1133">Transmembrane helix</keyword>
<name>A0A370V1F3_9ESCH</name>
<dbReference type="CDD" id="cd01948">
    <property type="entry name" value="EAL"/>
    <property type="match status" value="1"/>
</dbReference>
<comment type="caution">
    <text evidence="3">The sequence shown here is derived from an EMBL/GenBank/DDBJ whole genome shotgun (WGS) entry which is preliminary data.</text>
</comment>
<dbReference type="GO" id="GO:0071111">
    <property type="term" value="F:cyclic-guanylate-specific phosphodiesterase activity"/>
    <property type="evidence" value="ECO:0007669"/>
    <property type="project" value="UniProtKB-EC"/>
</dbReference>
<dbReference type="InterPro" id="IPR001633">
    <property type="entry name" value="EAL_dom"/>
</dbReference>
<organism evidence="3 4">
    <name type="scientific">Escherichia marmotae</name>
    <dbReference type="NCBI Taxonomy" id="1499973"/>
    <lineage>
        <taxon>Bacteria</taxon>
        <taxon>Pseudomonadati</taxon>
        <taxon>Pseudomonadota</taxon>
        <taxon>Gammaproteobacteria</taxon>
        <taxon>Enterobacterales</taxon>
        <taxon>Enterobacteriaceae</taxon>
        <taxon>Escherichia</taxon>
    </lineage>
</organism>
<dbReference type="SMART" id="SM00052">
    <property type="entry name" value="EAL"/>
    <property type="match status" value="1"/>
</dbReference>
<dbReference type="EMBL" id="QONO01000280">
    <property type="protein sequence ID" value="RDR21246.1"/>
    <property type="molecule type" value="Genomic_DNA"/>
</dbReference>
<dbReference type="Pfam" id="PF00563">
    <property type="entry name" value="EAL"/>
    <property type="match status" value="1"/>
</dbReference>
<dbReference type="AlphaFoldDB" id="A0A370V1F3"/>
<gene>
    <name evidence="3" type="primary">yliE_2</name>
    <name evidence="3" type="ORF">C4A13_01439</name>
</gene>
<feature type="transmembrane region" description="Helical" evidence="1">
    <location>
        <begin position="12"/>
        <end position="34"/>
    </location>
</feature>
<keyword evidence="1" id="KW-0472">Membrane</keyword>
<protein>
    <submittedName>
        <fullName evidence="3">Putative cyclic di-GMP phosphodiesterase YliE</fullName>
        <ecNumber evidence="3">3.1.4.52</ecNumber>
    </submittedName>
</protein>
<dbReference type="EC" id="3.1.4.52" evidence="3"/>
<evidence type="ECO:0000259" key="2">
    <source>
        <dbReference type="PROSITE" id="PS50883"/>
    </source>
</evidence>
<dbReference type="Proteomes" id="UP000254454">
    <property type="component" value="Unassembled WGS sequence"/>
</dbReference>
<reference evidence="3 4" key="1">
    <citation type="submission" date="2018-06" db="EMBL/GenBank/DDBJ databases">
        <title>Recombination Drives Gene Content and Phenotype Evolution in Wild Type E. coli Strains.</title>
        <authorList>
            <person name="Field C.M."/>
            <person name="Silander O.K."/>
            <person name="Van Nimwegen E."/>
        </authorList>
    </citation>
    <scope>NUCLEOTIDE SEQUENCE [LARGE SCALE GENOMIC DNA]</scope>
    <source>
        <strain evidence="3 4">SC344</strain>
    </source>
</reference>
<keyword evidence="3" id="KW-0378">Hydrolase</keyword>
<dbReference type="InterPro" id="IPR033418">
    <property type="entry name" value="CHASE9"/>
</dbReference>
<accession>A0A370V1F3</accession>
<dbReference type="PANTHER" id="PTHR33121">
    <property type="entry name" value="CYCLIC DI-GMP PHOSPHODIESTERASE PDEF"/>
    <property type="match status" value="1"/>
</dbReference>
<proteinExistence type="predicted"/>
<evidence type="ECO:0000313" key="3">
    <source>
        <dbReference type="EMBL" id="RDR21246.1"/>
    </source>
</evidence>
<sequence length="782" mass="90101">MYSITEKLNSRFNTALILAVTVYIILSFITAIDFHKKIEENSSRINLILINNNLNNFFSKIEKEADALKDAIYLLHDENEIKQAVIHRMKKIDSVNLVGIMLNNGKYLSFIRTDGGVIKFFGQSEPGKPFTGVDGEISDKYFDPESRPWNKLPKGTYSKWSPWYNCYGIAGKKCFSFSLRPSEEEKNSFALKLMHLDLDERYFSNYLNKLAGEADILFMEQNKKIMVGNEKSMLHLIVRNSSGSYNISNDSGNYTDNVISLPRLPDVRFHYFHYQKSEDANINKYFTLMFLCGLVCFCLLWYVVEKITKKIKKESNKLIEHLKKLANSVYRNDKIEIVQNDSSEIIELKKIINNISDKYKERMERLLNLVSCEQGSCFYINKSVIETNNKTYLAVGILCIYGLEFVEAIHGSKKYDEIINDIKSKISEKYSRYCDILKVSTETYLLLCHTHCEEFIEQLSILNLPDHIICLRNIYVHKIAICETFVGENVSNYEGKLKLALTAMRENKESEFMFYDDIKAHELDQKVWVAGNIKKGIASSEFYLVYQPIIDMANNKVVGAEALCRWLSVENGIIPPSIFVPVAEEIGLIKELGDFVLETAIGEFGAFSREYEITNDFLLHINVSPWQLNEFDFHFRVLSLINTFSINADQICLEITESAVKDINDSFYNNINILKENGIKISLDDFGSGLADLKKLYKVRPDSIKIDSEFTSGIFDETNRIVYFISSLAREENMPVIAEGVETESQARELQKLGFSHVQGYLYQKPLPFSEWHIDNKPKKRK</sequence>
<keyword evidence="1" id="KW-0812">Transmembrane</keyword>
<feature type="transmembrane region" description="Helical" evidence="1">
    <location>
        <begin position="285"/>
        <end position="304"/>
    </location>
</feature>
<dbReference type="SUPFAM" id="SSF141868">
    <property type="entry name" value="EAL domain-like"/>
    <property type="match status" value="1"/>
</dbReference>
<feature type="domain" description="EAL" evidence="2">
    <location>
        <begin position="526"/>
        <end position="780"/>
    </location>
</feature>
<dbReference type="Pfam" id="PF17153">
    <property type="entry name" value="CHASE9"/>
    <property type="match status" value="1"/>
</dbReference>
<dbReference type="Gene3D" id="3.20.20.450">
    <property type="entry name" value="EAL domain"/>
    <property type="match status" value="1"/>
</dbReference>
<evidence type="ECO:0000313" key="4">
    <source>
        <dbReference type="Proteomes" id="UP000254454"/>
    </source>
</evidence>
<evidence type="ECO:0000256" key="1">
    <source>
        <dbReference type="SAM" id="Phobius"/>
    </source>
</evidence>
<dbReference type="RefSeq" id="WP_115439790.1">
    <property type="nucleotide sequence ID" value="NZ_CAKAEL010000007.1"/>
</dbReference>
<dbReference type="InterPro" id="IPR050706">
    <property type="entry name" value="Cyclic-di-GMP_PDE-like"/>
</dbReference>
<dbReference type="PANTHER" id="PTHR33121:SF81">
    <property type="entry name" value="CYCLIC DI-GMP PHOSPHODIESTERASE PDEB-RELATED"/>
    <property type="match status" value="1"/>
</dbReference>
<dbReference type="GeneID" id="86945798"/>
<dbReference type="PROSITE" id="PS50883">
    <property type="entry name" value="EAL"/>
    <property type="match status" value="1"/>
</dbReference>
<dbReference type="InterPro" id="IPR035919">
    <property type="entry name" value="EAL_sf"/>
</dbReference>